<sequence length="128" mass="14094">MEVNMMRAEMIREPVTTFKLDSKDELSAIIDLAQAIAGRFKLDTQTLKSSILASEVQGTQIIAGHIALTHGSDTQIKTPEIVQTSFDTPILWGSVATKVDQVLTVLVPSHYSDTDYTALKDQLIAEFE</sequence>
<proteinExistence type="predicted"/>
<keyword evidence="3" id="KW-1185">Reference proteome</keyword>
<dbReference type="Pfam" id="PF00359">
    <property type="entry name" value="PTS_EIIA_2"/>
    <property type="match status" value="1"/>
</dbReference>
<dbReference type="SUPFAM" id="SSF55804">
    <property type="entry name" value="Phoshotransferase/anion transport protein"/>
    <property type="match status" value="1"/>
</dbReference>
<comment type="caution">
    <text evidence="2">The sequence shown here is derived from an EMBL/GenBank/DDBJ whole genome shotgun (WGS) entry which is preliminary data.</text>
</comment>
<accession>A0A0R1YAM8</accession>
<evidence type="ECO:0000313" key="3">
    <source>
        <dbReference type="Proteomes" id="UP000051236"/>
    </source>
</evidence>
<dbReference type="InterPro" id="IPR002178">
    <property type="entry name" value="PTS_EIIA_type-2_dom"/>
</dbReference>
<dbReference type="PATRIC" id="fig|1423734.3.peg.6"/>
<dbReference type="InterPro" id="IPR016152">
    <property type="entry name" value="PTrfase/Anion_transptr"/>
</dbReference>
<evidence type="ECO:0000259" key="1">
    <source>
        <dbReference type="PROSITE" id="PS51094"/>
    </source>
</evidence>
<dbReference type="STRING" id="1423734.FC83_GL000006"/>
<reference evidence="2 3" key="1">
    <citation type="journal article" date="2015" name="Genome Announc.">
        <title>Expanding the biotechnology potential of lactobacilli through comparative genomics of 213 strains and associated genera.</title>
        <authorList>
            <person name="Sun Z."/>
            <person name="Harris H.M."/>
            <person name="McCann A."/>
            <person name="Guo C."/>
            <person name="Argimon S."/>
            <person name="Zhang W."/>
            <person name="Yang X."/>
            <person name="Jeffery I.B."/>
            <person name="Cooney J.C."/>
            <person name="Kagawa T.F."/>
            <person name="Liu W."/>
            <person name="Song Y."/>
            <person name="Salvetti E."/>
            <person name="Wrobel A."/>
            <person name="Rasinkangas P."/>
            <person name="Parkhill J."/>
            <person name="Rea M.C."/>
            <person name="O'Sullivan O."/>
            <person name="Ritari J."/>
            <person name="Douillard F.P."/>
            <person name="Paul Ross R."/>
            <person name="Yang R."/>
            <person name="Briner A.E."/>
            <person name="Felis G.E."/>
            <person name="de Vos W.M."/>
            <person name="Barrangou R."/>
            <person name="Klaenhammer T.R."/>
            <person name="Caufield P.W."/>
            <person name="Cui Y."/>
            <person name="Zhang H."/>
            <person name="O'Toole P.W."/>
        </authorList>
    </citation>
    <scope>NUCLEOTIDE SEQUENCE [LARGE SCALE GENOMIC DNA]</scope>
    <source>
        <strain evidence="2 3">DSM 18527</strain>
    </source>
</reference>
<dbReference type="AlphaFoldDB" id="A0A0R1YAM8"/>
<dbReference type="PROSITE" id="PS51094">
    <property type="entry name" value="PTS_EIIA_TYPE_2"/>
    <property type="match status" value="1"/>
</dbReference>
<protein>
    <recommendedName>
        <fullName evidence="1">PTS EIIA type-2 domain-containing protein</fullName>
    </recommendedName>
</protein>
<name>A0A0R1YAM8_9LACO</name>
<dbReference type="Proteomes" id="UP000051236">
    <property type="component" value="Unassembled WGS sequence"/>
</dbReference>
<dbReference type="EMBL" id="AZGA01000006">
    <property type="protein sequence ID" value="KRM36108.1"/>
    <property type="molecule type" value="Genomic_DNA"/>
</dbReference>
<gene>
    <name evidence="2" type="ORF">FC83_GL000006</name>
</gene>
<feature type="domain" description="PTS EIIA type-2" evidence="1">
    <location>
        <begin position="9"/>
        <end position="128"/>
    </location>
</feature>
<organism evidence="2 3">
    <name type="scientific">Agrilactobacillus composti DSM 18527 = JCM 14202</name>
    <dbReference type="NCBI Taxonomy" id="1423734"/>
    <lineage>
        <taxon>Bacteria</taxon>
        <taxon>Bacillati</taxon>
        <taxon>Bacillota</taxon>
        <taxon>Bacilli</taxon>
        <taxon>Lactobacillales</taxon>
        <taxon>Lactobacillaceae</taxon>
        <taxon>Agrilactobacillus</taxon>
    </lineage>
</organism>
<evidence type="ECO:0000313" key="2">
    <source>
        <dbReference type="EMBL" id="KRM36108.1"/>
    </source>
</evidence>
<dbReference type="Gene3D" id="3.40.930.10">
    <property type="entry name" value="Mannitol-specific EII, Chain A"/>
    <property type="match status" value="1"/>
</dbReference>